<proteinExistence type="predicted"/>
<sequence length="202" mass="21887">NGSKKNFNSTQIHQWSTSVLSESAIKSITLPQNKVHLFAMSLTPSASASKDTNAPTLSVREGRFTSRWEMINGVRAQAVEVALANLLPAYAQSPATSVNTRLDISISGDGIETVKPGAVFRLVPGDQARVDVFVTGSPADGVASVHVQGVNGEDWGTSDGWPTTKLVENWTADIELLRTHETPTWVCFELLLVRNILLKSWS</sequence>
<protein>
    <submittedName>
        <fullName evidence="1">Uncharacterized protein</fullName>
    </submittedName>
</protein>
<dbReference type="EMBL" id="JABCKI010007949">
    <property type="protein sequence ID" value="KAG5633393.1"/>
    <property type="molecule type" value="Genomic_DNA"/>
</dbReference>
<name>A0A9P7FNT3_9AGAR</name>
<dbReference type="OrthoDB" id="6039950at2759"/>
<feature type="non-terminal residue" evidence="1">
    <location>
        <position position="1"/>
    </location>
</feature>
<reference evidence="1" key="2">
    <citation type="submission" date="2021-10" db="EMBL/GenBank/DDBJ databases">
        <title>Phylogenomics reveals ancestral predisposition of the termite-cultivated fungus Termitomyces towards a domesticated lifestyle.</title>
        <authorList>
            <person name="Auxier B."/>
            <person name="Grum-Grzhimaylo A."/>
            <person name="Cardenas M.E."/>
            <person name="Lodge J.D."/>
            <person name="Laessoe T."/>
            <person name="Pedersen O."/>
            <person name="Smith M.E."/>
            <person name="Kuyper T.W."/>
            <person name="Franco-Molano E.A."/>
            <person name="Baroni T.J."/>
            <person name="Aanen D.K."/>
        </authorList>
    </citation>
    <scope>NUCLEOTIDE SEQUENCE</scope>
    <source>
        <strain evidence="1">D49</strain>
    </source>
</reference>
<gene>
    <name evidence="1" type="ORF">H0H81_008156</name>
</gene>
<keyword evidence="2" id="KW-1185">Reference proteome</keyword>
<comment type="caution">
    <text evidence="1">The sequence shown here is derived from an EMBL/GenBank/DDBJ whole genome shotgun (WGS) entry which is preliminary data.</text>
</comment>
<accession>A0A9P7FNT3</accession>
<organism evidence="1 2">
    <name type="scientific">Sphagnurus paluster</name>
    <dbReference type="NCBI Taxonomy" id="117069"/>
    <lineage>
        <taxon>Eukaryota</taxon>
        <taxon>Fungi</taxon>
        <taxon>Dikarya</taxon>
        <taxon>Basidiomycota</taxon>
        <taxon>Agaricomycotina</taxon>
        <taxon>Agaricomycetes</taxon>
        <taxon>Agaricomycetidae</taxon>
        <taxon>Agaricales</taxon>
        <taxon>Tricholomatineae</taxon>
        <taxon>Lyophyllaceae</taxon>
        <taxon>Sphagnurus</taxon>
    </lineage>
</organism>
<evidence type="ECO:0000313" key="2">
    <source>
        <dbReference type="Proteomes" id="UP000717328"/>
    </source>
</evidence>
<dbReference type="Proteomes" id="UP000717328">
    <property type="component" value="Unassembled WGS sequence"/>
</dbReference>
<reference evidence="1" key="1">
    <citation type="submission" date="2021-02" db="EMBL/GenBank/DDBJ databases">
        <authorList>
            <person name="Nieuwenhuis M."/>
            <person name="Van De Peppel L.J.J."/>
        </authorList>
    </citation>
    <scope>NUCLEOTIDE SEQUENCE</scope>
    <source>
        <strain evidence="1">D49</strain>
    </source>
</reference>
<evidence type="ECO:0000313" key="1">
    <source>
        <dbReference type="EMBL" id="KAG5633393.1"/>
    </source>
</evidence>
<dbReference type="AlphaFoldDB" id="A0A9P7FNT3"/>